<feature type="region of interest" description="Disordered" evidence="3">
    <location>
        <begin position="275"/>
        <end position="304"/>
    </location>
</feature>
<protein>
    <submittedName>
        <fullName evidence="4">SAM-dependent methyltransferase, BioC-like</fullName>
    </submittedName>
</protein>
<dbReference type="Gene3D" id="3.40.50.150">
    <property type="entry name" value="Vaccinia Virus protein VP39"/>
    <property type="match status" value="1"/>
</dbReference>
<dbReference type="SUPFAM" id="SSF53335">
    <property type="entry name" value="S-adenosyl-L-methionine-dependent methyltransferases"/>
    <property type="match status" value="1"/>
</dbReference>
<dbReference type="Pfam" id="PF13489">
    <property type="entry name" value="Methyltransf_23"/>
    <property type="match status" value="1"/>
</dbReference>
<accession>A0A160TW43</accession>
<dbReference type="GO" id="GO:0032259">
    <property type="term" value="P:methylation"/>
    <property type="evidence" value="ECO:0007669"/>
    <property type="project" value="UniProtKB-KW"/>
</dbReference>
<keyword evidence="2 4" id="KW-0808">Transferase</keyword>
<dbReference type="EMBL" id="CZQD01000009">
    <property type="protein sequence ID" value="CUS55750.1"/>
    <property type="molecule type" value="Genomic_DNA"/>
</dbReference>
<sequence>MPSPVPPNSAPPRLFDRERVARNRSRAAASFKEYDFLKARVSSDIADRLADTSHSFDRAFDLGAHDGQLAKLLQASDQVGSVEAGDISSGMVALSRAGGLNAEQVDEEGLPFPQASLDLIVSALSLHWVNDLPGALVQIRQALKPDGLFLGALFGAGTLSELRASLMEAETELTGGVAARVSPLPGLRDMASLMQRAGFALPVVDRDQVVVRYRSPMGLLADLKGMGERAAFAAGTMRPLPRRVLMRAMEIYANDHSDPDGRVRASFEVVHMSGWSPADSQPKPLKPGSARVSLADAVRSHKSS</sequence>
<evidence type="ECO:0000313" key="4">
    <source>
        <dbReference type="EMBL" id="CUS55750.1"/>
    </source>
</evidence>
<gene>
    <name evidence="4" type="ORF">MGWOODY_Hyp313</name>
</gene>
<organism evidence="4">
    <name type="scientific">hydrothermal vent metagenome</name>
    <dbReference type="NCBI Taxonomy" id="652676"/>
    <lineage>
        <taxon>unclassified sequences</taxon>
        <taxon>metagenomes</taxon>
        <taxon>ecological metagenomes</taxon>
    </lineage>
</organism>
<dbReference type="PANTHER" id="PTHR13090">
    <property type="entry name" value="ARGININE-HYDROXYLASE NDUFAF5, MITOCHONDRIAL"/>
    <property type="match status" value="1"/>
</dbReference>
<proteinExistence type="predicted"/>
<dbReference type="InterPro" id="IPR050602">
    <property type="entry name" value="Malonyl-ACP_OMT"/>
</dbReference>
<dbReference type="PANTHER" id="PTHR13090:SF1">
    <property type="entry name" value="ARGININE-HYDROXYLASE NDUFAF5, MITOCHONDRIAL"/>
    <property type="match status" value="1"/>
</dbReference>
<evidence type="ECO:0000256" key="1">
    <source>
        <dbReference type="ARBA" id="ARBA00022603"/>
    </source>
</evidence>
<dbReference type="InterPro" id="IPR029063">
    <property type="entry name" value="SAM-dependent_MTases_sf"/>
</dbReference>
<dbReference type="CDD" id="cd02440">
    <property type="entry name" value="AdoMet_MTases"/>
    <property type="match status" value="1"/>
</dbReference>
<dbReference type="AlphaFoldDB" id="A0A160TW43"/>
<dbReference type="GO" id="GO:0008168">
    <property type="term" value="F:methyltransferase activity"/>
    <property type="evidence" value="ECO:0007669"/>
    <property type="project" value="UniProtKB-KW"/>
</dbReference>
<evidence type="ECO:0000256" key="2">
    <source>
        <dbReference type="ARBA" id="ARBA00022679"/>
    </source>
</evidence>
<keyword evidence="1 4" id="KW-0489">Methyltransferase</keyword>
<name>A0A160TW43_9ZZZZ</name>
<reference evidence="4" key="1">
    <citation type="submission" date="2015-10" db="EMBL/GenBank/DDBJ databases">
        <authorList>
            <person name="Gilbert D.G."/>
        </authorList>
    </citation>
    <scope>NUCLEOTIDE SEQUENCE</scope>
</reference>
<evidence type="ECO:0000256" key="3">
    <source>
        <dbReference type="SAM" id="MobiDB-lite"/>
    </source>
</evidence>